<dbReference type="InterPro" id="IPR004360">
    <property type="entry name" value="Glyas_Fos-R_dOase_dom"/>
</dbReference>
<dbReference type="InterPro" id="IPR052164">
    <property type="entry name" value="Anthracycline_SecMetBiosynth"/>
</dbReference>
<dbReference type="PANTHER" id="PTHR33993:SF1">
    <property type="entry name" value="GLYOXALASE FAMILY PROTEIN"/>
    <property type="match status" value="1"/>
</dbReference>
<reference evidence="2 3" key="1">
    <citation type="submission" date="2023-04" db="EMBL/GenBank/DDBJ databases">
        <title>Draft genome sequence of Saccharopolyspora sp. TS4A08 isolated from sweet potato rhizospheric soil.</title>
        <authorList>
            <person name="Suksaard P."/>
            <person name="Duangmal K."/>
        </authorList>
    </citation>
    <scope>NUCLEOTIDE SEQUENCE [LARGE SCALE GENOMIC DNA]</scope>
    <source>
        <strain evidence="2 3">TS4A08</strain>
    </source>
</reference>
<evidence type="ECO:0000313" key="2">
    <source>
        <dbReference type="EMBL" id="MDI2031820.1"/>
    </source>
</evidence>
<protein>
    <submittedName>
        <fullName evidence="2">VOC family protein</fullName>
    </submittedName>
</protein>
<keyword evidence="3" id="KW-1185">Reference proteome</keyword>
<evidence type="ECO:0000313" key="3">
    <source>
        <dbReference type="Proteomes" id="UP001237595"/>
    </source>
</evidence>
<dbReference type="Gene3D" id="3.10.180.10">
    <property type="entry name" value="2,3-Dihydroxybiphenyl 1,2-Dioxygenase, domain 1"/>
    <property type="match status" value="1"/>
</dbReference>
<name>A0ABT6PUZ0_9PSEU</name>
<accession>A0ABT6PUZ0</accession>
<sequence length="111" mass="12001">MYAIDFVEFPSSAASSSGRFFARAFGWTATPYGPDYADVAGAGITLGFQSDPDELPPAPLVTIRADDLDQARRDVESAGGVITVEPFEFPGGRRFHFREPGGCELAVWRPT</sequence>
<comment type="caution">
    <text evidence="2">The sequence shown here is derived from an EMBL/GenBank/DDBJ whole genome shotgun (WGS) entry which is preliminary data.</text>
</comment>
<evidence type="ECO:0000259" key="1">
    <source>
        <dbReference type="PROSITE" id="PS51819"/>
    </source>
</evidence>
<dbReference type="Pfam" id="PF00903">
    <property type="entry name" value="Glyoxalase"/>
    <property type="match status" value="1"/>
</dbReference>
<feature type="domain" description="VOC" evidence="1">
    <location>
        <begin position="3"/>
        <end position="110"/>
    </location>
</feature>
<dbReference type="InterPro" id="IPR037523">
    <property type="entry name" value="VOC_core"/>
</dbReference>
<dbReference type="PANTHER" id="PTHR33993">
    <property type="entry name" value="GLYOXALASE-RELATED"/>
    <property type="match status" value="1"/>
</dbReference>
<dbReference type="PROSITE" id="PS51819">
    <property type="entry name" value="VOC"/>
    <property type="match status" value="1"/>
</dbReference>
<dbReference type="InterPro" id="IPR029068">
    <property type="entry name" value="Glyas_Bleomycin-R_OHBP_Dase"/>
</dbReference>
<dbReference type="SUPFAM" id="SSF54593">
    <property type="entry name" value="Glyoxalase/Bleomycin resistance protein/Dihydroxybiphenyl dioxygenase"/>
    <property type="match status" value="1"/>
</dbReference>
<dbReference type="EMBL" id="JASAOF010000021">
    <property type="protein sequence ID" value="MDI2031820.1"/>
    <property type="molecule type" value="Genomic_DNA"/>
</dbReference>
<dbReference type="Proteomes" id="UP001237595">
    <property type="component" value="Unassembled WGS sequence"/>
</dbReference>
<organism evidence="2 3">
    <name type="scientific">Saccharopolyspora ipomoeae</name>
    <dbReference type="NCBI Taxonomy" id="3042027"/>
    <lineage>
        <taxon>Bacteria</taxon>
        <taxon>Bacillati</taxon>
        <taxon>Actinomycetota</taxon>
        <taxon>Actinomycetes</taxon>
        <taxon>Pseudonocardiales</taxon>
        <taxon>Pseudonocardiaceae</taxon>
        <taxon>Saccharopolyspora</taxon>
    </lineage>
</organism>
<dbReference type="RefSeq" id="WP_281458082.1">
    <property type="nucleotide sequence ID" value="NZ_JASAOF010000021.1"/>
</dbReference>
<proteinExistence type="predicted"/>
<gene>
    <name evidence="2" type="ORF">QFW96_24555</name>
</gene>